<dbReference type="HOGENOM" id="CLU_1154497_0_0_9"/>
<keyword evidence="1" id="KW-0472">Membrane</keyword>
<feature type="transmembrane region" description="Helical" evidence="1">
    <location>
        <begin position="37"/>
        <end position="58"/>
    </location>
</feature>
<proteinExistence type="predicted"/>
<organism evidence="2 3">
    <name type="scientific">Alkaliphilus metalliredigens (strain QYMF)</name>
    <dbReference type="NCBI Taxonomy" id="293826"/>
    <lineage>
        <taxon>Bacteria</taxon>
        <taxon>Bacillati</taxon>
        <taxon>Bacillota</taxon>
        <taxon>Clostridia</taxon>
        <taxon>Peptostreptococcales</taxon>
        <taxon>Natronincolaceae</taxon>
        <taxon>Alkaliphilus</taxon>
    </lineage>
</organism>
<evidence type="ECO:0000313" key="2">
    <source>
        <dbReference type="EMBL" id="ABR47749.1"/>
    </source>
</evidence>
<keyword evidence="3" id="KW-1185">Reference proteome</keyword>
<evidence type="ECO:0000313" key="3">
    <source>
        <dbReference type="Proteomes" id="UP000001572"/>
    </source>
</evidence>
<dbReference type="AlphaFoldDB" id="A6TNI1"/>
<keyword evidence="1" id="KW-1133">Transmembrane helix</keyword>
<evidence type="ECO:0000256" key="1">
    <source>
        <dbReference type="SAM" id="Phobius"/>
    </source>
</evidence>
<reference evidence="3" key="1">
    <citation type="journal article" date="2016" name="Genome Announc.">
        <title>Complete genome sequence of Alkaliphilus metalliredigens strain QYMF, an alkaliphilic and metal-reducing bacterium isolated from borax-contaminated leachate ponds.</title>
        <authorList>
            <person name="Hwang C."/>
            <person name="Copeland A."/>
            <person name="Lucas S."/>
            <person name="Lapidus A."/>
            <person name="Barry K."/>
            <person name="Detter J.C."/>
            <person name="Glavina Del Rio T."/>
            <person name="Hammon N."/>
            <person name="Israni S."/>
            <person name="Dalin E."/>
            <person name="Tice H."/>
            <person name="Pitluck S."/>
            <person name="Chertkov O."/>
            <person name="Brettin T."/>
            <person name="Bruce D."/>
            <person name="Han C."/>
            <person name="Schmutz J."/>
            <person name="Larimer F."/>
            <person name="Land M.L."/>
            <person name="Hauser L."/>
            <person name="Kyrpides N."/>
            <person name="Mikhailova N."/>
            <person name="Ye Q."/>
            <person name="Zhou J."/>
            <person name="Richardson P."/>
            <person name="Fields M.W."/>
        </authorList>
    </citation>
    <scope>NUCLEOTIDE SEQUENCE [LARGE SCALE GENOMIC DNA]</scope>
    <source>
        <strain evidence="3">QYMF</strain>
    </source>
</reference>
<name>A6TNI1_ALKMQ</name>
<protein>
    <submittedName>
        <fullName evidence="2">Uncharacterized protein</fullName>
    </submittedName>
</protein>
<dbReference type="Proteomes" id="UP000001572">
    <property type="component" value="Chromosome"/>
</dbReference>
<gene>
    <name evidence="2" type="ordered locus">Amet_1569</name>
</gene>
<keyword evidence="1" id="KW-0812">Transmembrane</keyword>
<sequence length="240" mass="27418">MPRSVTLSLLGPALGIIIGLVLRYIIKKKTTDKKDDVLYVTLSIMFVVFSLAIANSLLQNRPVNNTYREDSIPEGYPIVTVVELLEGSQQGSLASREFNPGMSPVTPKHYNYWETRDVNGKTEGIRVNYYRTIHPYFAEVIFNGVTEELRRGIKWRDMYLFTKMIITDNEMKTLWDVDNLALTEARDEIIVQKGNVVVHLLGDIKKTTGSTGGQKETLILYIYKYSYTSKSLIRSLYRCS</sequence>
<feature type="transmembrane region" description="Helical" evidence="1">
    <location>
        <begin position="6"/>
        <end position="25"/>
    </location>
</feature>
<dbReference type="EMBL" id="CP000724">
    <property type="protein sequence ID" value="ABR47749.1"/>
    <property type="molecule type" value="Genomic_DNA"/>
</dbReference>
<dbReference type="KEGG" id="amt:Amet_1569"/>
<accession>A6TNI1</accession>